<evidence type="ECO:0000313" key="1">
    <source>
        <dbReference type="EMBL" id="EIM32030.1"/>
    </source>
</evidence>
<dbReference type="AlphaFoldDB" id="I4Z738"/>
<name>I4Z738_9BACT</name>
<keyword evidence="2" id="KW-1185">Reference proteome</keyword>
<proteinExistence type="predicted"/>
<evidence type="ECO:0000313" key="2">
    <source>
        <dbReference type="Proteomes" id="UP000002786"/>
    </source>
</evidence>
<dbReference type="EMBL" id="JH660660">
    <property type="protein sequence ID" value="EIM32030.1"/>
    <property type="molecule type" value="Genomic_DNA"/>
</dbReference>
<organism evidence="1 2">
    <name type="scientific">Prevotella bivia DSM 20514</name>
    <dbReference type="NCBI Taxonomy" id="868129"/>
    <lineage>
        <taxon>Bacteria</taxon>
        <taxon>Pseudomonadati</taxon>
        <taxon>Bacteroidota</taxon>
        <taxon>Bacteroidia</taxon>
        <taxon>Bacteroidales</taxon>
        <taxon>Prevotellaceae</taxon>
        <taxon>Prevotella</taxon>
    </lineage>
</organism>
<gene>
    <name evidence="1" type="ORF">PrebiDRAFT_0242</name>
</gene>
<reference evidence="1 2" key="1">
    <citation type="submission" date="2012-02" db="EMBL/GenBank/DDBJ databases">
        <title>Improved High-Quality Draft genome of Prevotella bivia DSM 20514.</title>
        <authorList>
            <consortium name="US DOE Joint Genome Institute (JGI-PGF)"/>
            <person name="Lucas S."/>
            <person name="Copeland A."/>
            <person name="Lapidus A."/>
            <person name="Bruce D."/>
            <person name="Goodwin L."/>
            <person name="Pitluck S."/>
            <person name="Peters L."/>
            <person name="Mikhailova N."/>
            <person name="Munk A.C.C."/>
            <person name="Kyrpides N."/>
            <person name="Mavromatis K."/>
            <person name="Detter J.C."/>
            <person name="Han C."/>
            <person name="Land M."/>
            <person name="Hauser L."/>
            <person name="Markowitz V."/>
            <person name="Cheng J.-F."/>
            <person name="Hugenholtz P."/>
            <person name="Woyke T."/>
            <person name="Wu D."/>
            <person name="Gronow S."/>
            <person name="Wellnitz S."/>
            <person name="Brambilla E."/>
            <person name="Klenk H.-P."/>
            <person name="Eisen J.A."/>
        </authorList>
    </citation>
    <scope>NUCLEOTIDE SEQUENCE [LARGE SCALE GENOMIC DNA]</scope>
    <source>
        <strain evidence="1 2">DSM 20514</strain>
    </source>
</reference>
<dbReference type="Proteomes" id="UP000002786">
    <property type="component" value="Unassembled WGS sequence"/>
</dbReference>
<protein>
    <submittedName>
        <fullName evidence="1">Uncharacterized protein</fullName>
    </submittedName>
</protein>
<accession>I4Z738</accession>
<dbReference type="HOGENOM" id="CLU_3294177_0_0_10"/>
<sequence length="40" mass="4618">MKLRKKDFEVPKNFPFLAEDLRISTEGLFSFLDSTVDALV</sequence>